<organism evidence="2">
    <name type="scientific">marine sediment metagenome</name>
    <dbReference type="NCBI Taxonomy" id="412755"/>
    <lineage>
        <taxon>unclassified sequences</taxon>
        <taxon>metagenomes</taxon>
        <taxon>ecological metagenomes</taxon>
    </lineage>
</organism>
<dbReference type="InterPro" id="IPR001753">
    <property type="entry name" value="Enoyl-CoA_hydra/iso"/>
</dbReference>
<comment type="caution">
    <text evidence="2">The sequence shown here is derived from an EMBL/GenBank/DDBJ whole genome shotgun (WGS) entry which is preliminary data.</text>
</comment>
<comment type="similarity">
    <text evidence="1">Belongs to the enoyl-CoA hydratase/isomerase family.</text>
</comment>
<dbReference type="Pfam" id="PF00378">
    <property type="entry name" value="ECH_1"/>
    <property type="match status" value="1"/>
</dbReference>
<gene>
    <name evidence="2" type="ORF">S12H4_51821</name>
</gene>
<dbReference type="SUPFAM" id="SSF52096">
    <property type="entry name" value="ClpP/crotonase"/>
    <property type="match status" value="1"/>
</dbReference>
<dbReference type="PROSITE" id="PS00166">
    <property type="entry name" value="ENOYL_COA_HYDRATASE"/>
    <property type="match status" value="1"/>
</dbReference>
<dbReference type="CDD" id="cd06558">
    <property type="entry name" value="crotonase-like"/>
    <property type="match status" value="1"/>
</dbReference>
<sequence length="180" mass="19355">MKYQTIKVDYSDNIATITFNAPEKLNSLSWKMMREITRACDEIERSGKARVVVLAGAGRAFCAGADLEDLQKTVALKPAQREPKLKAWFKLIWTIKSVELPTIAAVHGAAMGGGLALAIACDMRIAADDAKVGAVFVQRGASSADMGMSWMLPRIVGAGWAAELMFTGDIIDAARAEHIG</sequence>
<dbReference type="GO" id="GO:0003824">
    <property type="term" value="F:catalytic activity"/>
    <property type="evidence" value="ECO:0007669"/>
    <property type="project" value="InterPro"/>
</dbReference>
<evidence type="ECO:0008006" key="3">
    <source>
        <dbReference type="Google" id="ProtNLM"/>
    </source>
</evidence>
<dbReference type="AlphaFoldDB" id="X1TDY9"/>
<dbReference type="EMBL" id="BARW01032795">
    <property type="protein sequence ID" value="GAJ03464.1"/>
    <property type="molecule type" value="Genomic_DNA"/>
</dbReference>
<evidence type="ECO:0000313" key="2">
    <source>
        <dbReference type="EMBL" id="GAJ03464.1"/>
    </source>
</evidence>
<reference evidence="2" key="1">
    <citation type="journal article" date="2014" name="Front. Microbiol.">
        <title>High frequency of phylogenetically diverse reductive dehalogenase-homologous genes in deep subseafloor sedimentary metagenomes.</title>
        <authorList>
            <person name="Kawai M."/>
            <person name="Futagami T."/>
            <person name="Toyoda A."/>
            <person name="Takaki Y."/>
            <person name="Nishi S."/>
            <person name="Hori S."/>
            <person name="Arai W."/>
            <person name="Tsubouchi T."/>
            <person name="Morono Y."/>
            <person name="Uchiyama I."/>
            <person name="Ito T."/>
            <person name="Fujiyama A."/>
            <person name="Inagaki F."/>
            <person name="Takami H."/>
        </authorList>
    </citation>
    <scope>NUCLEOTIDE SEQUENCE</scope>
    <source>
        <strain evidence="2">Expedition CK06-06</strain>
    </source>
</reference>
<protein>
    <recommendedName>
        <fullName evidence="3">Enoyl-CoA hydratase</fullName>
    </recommendedName>
</protein>
<proteinExistence type="inferred from homology"/>
<feature type="non-terminal residue" evidence="2">
    <location>
        <position position="180"/>
    </location>
</feature>
<evidence type="ECO:0000256" key="1">
    <source>
        <dbReference type="ARBA" id="ARBA00005254"/>
    </source>
</evidence>
<dbReference type="GO" id="GO:0006635">
    <property type="term" value="P:fatty acid beta-oxidation"/>
    <property type="evidence" value="ECO:0007669"/>
    <property type="project" value="TreeGrafter"/>
</dbReference>
<dbReference type="InterPro" id="IPR029045">
    <property type="entry name" value="ClpP/crotonase-like_dom_sf"/>
</dbReference>
<dbReference type="InterPro" id="IPR018376">
    <property type="entry name" value="Enoyl-CoA_hyd/isom_CS"/>
</dbReference>
<dbReference type="PANTHER" id="PTHR11941:SF54">
    <property type="entry name" value="ENOYL-COA HYDRATASE, MITOCHONDRIAL"/>
    <property type="match status" value="1"/>
</dbReference>
<dbReference type="Gene3D" id="3.90.226.10">
    <property type="entry name" value="2-enoyl-CoA Hydratase, Chain A, domain 1"/>
    <property type="match status" value="1"/>
</dbReference>
<dbReference type="PANTHER" id="PTHR11941">
    <property type="entry name" value="ENOYL-COA HYDRATASE-RELATED"/>
    <property type="match status" value="1"/>
</dbReference>
<name>X1TDY9_9ZZZZ</name>
<accession>X1TDY9</accession>